<comment type="caution">
    <text evidence="7">The sequence shown here is derived from an EMBL/GenBank/DDBJ whole genome shotgun (WGS) entry which is preliminary data.</text>
</comment>
<evidence type="ECO:0000313" key="7">
    <source>
        <dbReference type="EMBL" id="GAA4454220.1"/>
    </source>
</evidence>
<feature type="transmembrane region" description="Helical" evidence="6">
    <location>
        <begin position="541"/>
        <end position="564"/>
    </location>
</feature>
<comment type="similarity">
    <text evidence="2">Belongs to the autoinducer-2 exporter (AI-2E) (TC 2.A.86) family.</text>
</comment>
<evidence type="ECO:0008006" key="9">
    <source>
        <dbReference type="Google" id="ProtNLM"/>
    </source>
</evidence>
<keyword evidence="8" id="KW-1185">Reference proteome</keyword>
<dbReference type="Proteomes" id="UP001500840">
    <property type="component" value="Unassembled WGS sequence"/>
</dbReference>
<proteinExistence type="inferred from homology"/>
<keyword evidence="3 6" id="KW-0812">Transmembrane</keyword>
<evidence type="ECO:0000256" key="3">
    <source>
        <dbReference type="ARBA" id="ARBA00022692"/>
    </source>
</evidence>
<evidence type="ECO:0000256" key="2">
    <source>
        <dbReference type="ARBA" id="ARBA00009773"/>
    </source>
</evidence>
<feature type="transmembrane region" description="Helical" evidence="6">
    <location>
        <begin position="40"/>
        <end position="68"/>
    </location>
</feature>
<feature type="transmembrane region" description="Helical" evidence="6">
    <location>
        <begin position="506"/>
        <end position="535"/>
    </location>
</feature>
<dbReference type="InterPro" id="IPR002549">
    <property type="entry name" value="AI-2E-like"/>
</dbReference>
<dbReference type="PANTHER" id="PTHR21716">
    <property type="entry name" value="TRANSMEMBRANE PROTEIN"/>
    <property type="match status" value="1"/>
</dbReference>
<gene>
    <name evidence="7" type="ORF">GCM10023156_26320</name>
</gene>
<sequence length="631" mass="71177">MNESEKLTDNDNSHSLDRTSNIHASSTPLLVEQTWWQRPLIWGVFLVLLFVLREFFLIGFLTFLLCFMIRGVVGVLTRAMRRQRDDHRLDLILTLVVFFLICAAFFGLGRFFVPPLIREGKSLLAQLKDANAEQVQNTLLANTVGKWKFDSLYGTPDDSRYQTALREFQTAGRHGNGLYQEFPKLHSRLEAEFESNYEQTQVLQLRSDTTVAGTPLKQWFLETKAPELFHDKSDYYISRWRAKQASTQKPDELVKLSQSPDFESRRDEQIRQRIWTDVNADPVLLAQLTDQWGRAMSIQAWDNFRSSPQYKTQFKKFYETQFADAANHVPVDYAYFQTLAAAYPKGKPAFTAAVQQHDKTKPESAAHQQFDFESAKKLELGQQWWGTSHTVDWVRDHAAADGPKVLEAGVQRLDEGLGQVVRIPIQVGTALLLAVFMLIEWHGVKSGVAGIRNTRLRRVFDEVAPGIVALGKLMGKSFQGQVLIAFINACLTLLALWLIGVEYKFVLALLVFVFSFIPVVGVILSGFPICLIAILQPGGSLWMAMQVIVAIGIIHLIEGMILSPRIIGKIGHLHPVLVIVILLVAEHFFGMWGLILGVPVAIYLIRVVLLHSPIPGIYEPEPENTSAEVAP</sequence>
<feature type="transmembrane region" description="Helical" evidence="6">
    <location>
        <begin position="89"/>
        <end position="113"/>
    </location>
</feature>
<evidence type="ECO:0000313" key="8">
    <source>
        <dbReference type="Proteomes" id="UP001500840"/>
    </source>
</evidence>
<protein>
    <recommendedName>
        <fullName evidence="9">Pheromone autoinducer 2 transporter</fullName>
    </recommendedName>
</protein>
<dbReference type="RefSeq" id="WP_345322670.1">
    <property type="nucleotide sequence ID" value="NZ_BAABGA010000035.1"/>
</dbReference>
<evidence type="ECO:0000256" key="6">
    <source>
        <dbReference type="SAM" id="Phobius"/>
    </source>
</evidence>
<keyword evidence="5 6" id="KW-0472">Membrane</keyword>
<reference evidence="8" key="1">
    <citation type="journal article" date="2019" name="Int. J. Syst. Evol. Microbiol.">
        <title>The Global Catalogue of Microorganisms (GCM) 10K type strain sequencing project: providing services to taxonomists for standard genome sequencing and annotation.</title>
        <authorList>
            <consortium name="The Broad Institute Genomics Platform"/>
            <consortium name="The Broad Institute Genome Sequencing Center for Infectious Disease"/>
            <person name="Wu L."/>
            <person name="Ma J."/>
        </authorList>
    </citation>
    <scope>NUCLEOTIDE SEQUENCE [LARGE SCALE GENOMIC DNA]</scope>
    <source>
        <strain evidence="8">JCM 17759</strain>
    </source>
</reference>
<accession>A0ABP8MTY9</accession>
<comment type="subcellular location">
    <subcellularLocation>
        <location evidence="1">Membrane</location>
        <topology evidence="1">Multi-pass membrane protein</topology>
    </subcellularLocation>
</comment>
<evidence type="ECO:0000256" key="4">
    <source>
        <dbReference type="ARBA" id="ARBA00022989"/>
    </source>
</evidence>
<name>A0ABP8MTY9_9BACT</name>
<evidence type="ECO:0000256" key="5">
    <source>
        <dbReference type="ARBA" id="ARBA00023136"/>
    </source>
</evidence>
<dbReference type="PANTHER" id="PTHR21716:SF62">
    <property type="entry name" value="TRANSPORT PROTEIN YDBI-RELATED"/>
    <property type="match status" value="1"/>
</dbReference>
<feature type="transmembrane region" description="Helical" evidence="6">
    <location>
        <begin position="576"/>
        <end position="605"/>
    </location>
</feature>
<keyword evidence="4 6" id="KW-1133">Transmembrane helix</keyword>
<dbReference type="Pfam" id="PF01594">
    <property type="entry name" value="AI-2E_transport"/>
    <property type="match status" value="1"/>
</dbReference>
<organism evidence="7 8">
    <name type="scientific">Novipirellula rosea</name>
    <dbReference type="NCBI Taxonomy" id="1031540"/>
    <lineage>
        <taxon>Bacteria</taxon>
        <taxon>Pseudomonadati</taxon>
        <taxon>Planctomycetota</taxon>
        <taxon>Planctomycetia</taxon>
        <taxon>Pirellulales</taxon>
        <taxon>Pirellulaceae</taxon>
        <taxon>Novipirellula</taxon>
    </lineage>
</organism>
<dbReference type="EMBL" id="BAABGA010000035">
    <property type="protein sequence ID" value="GAA4454220.1"/>
    <property type="molecule type" value="Genomic_DNA"/>
</dbReference>
<feature type="transmembrane region" description="Helical" evidence="6">
    <location>
        <begin position="482"/>
        <end position="499"/>
    </location>
</feature>
<evidence type="ECO:0000256" key="1">
    <source>
        <dbReference type="ARBA" id="ARBA00004141"/>
    </source>
</evidence>